<dbReference type="SUPFAM" id="SSF53474">
    <property type="entry name" value="alpha/beta-Hydrolases"/>
    <property type="match status" value="1"/>
</dbReference>
<dbReference type="Pfam" id="PF01764">
    <property type="entry name" value="Lipase_3"/>
    <property type="match status" value="1"/>
</dbReference>
<protein>
    <recommendedName>
        <fullName evidence="1">Fungal lipase-type domain-containing protein</fullName>
    </recommendedName>
</protein>
<dbReference type="AlphaFoldDB" id="A0A6C0BF02"/>
<dbReference type="GO" id="GO:0006629">
    <property type="term" value="P:lipid metabolic process"/>
    <property type="evidence" value="ECO:0007669"/>
    <property type="project" value="InterPro"/>
</dbReference>
<accession>A0A6C0BF02</accession>
<organism evidence="2">
    <name type="scientific">viral metagenome</name>
    <dbReference type="NCBI Taxonomy" id="1070528"/>
    <lineage>
        <taxon>unclassified sequences</taxon>
        <taxon>metagenomes</taxon>
        <taxon>organismal metagenomes</taxon>
    </lineage>
</organism>
<dbReference type="InterPro" id="IPR029058">
    <property type="entry name" value="AB_hydrolase_fold"/>
</dbReference>
<dbReference type="InterPro" id="IPR002921">
    <property type="entry name" value="Fungal_lipase-type"/>
</dbReference>
<reference evidence="2" key="1">
    <citation type="journal article" date="2020" name="Nature">
        <title>Giant virus diversity and host interactions through global metagenomics.</title>
        <authorList>
            <person name="Schulz F."/>
            <person name="Roux S."/>
            <person name="Paez-Espino D."/>
            <person name="Jungbluth S."/>
            <person name="Walsh D.A."/>
            <person name="Denef V.J."/>
            <person name="McMahon K.D."/>
            <person name="Konstantinidis K.T."/>
            <person name="Eloe-Fadrosh E.A."/>
            <person name="Kyrpides N.C."/>
            <person name="Woyke T."/>
        </authorList>
    </citation>
    <scope>NUCLEOTIDE SEQUENCE</scope>
    <source>
        <strain evidence="2">GVMAG-M-3300010354-11</strain>
    </source>
</reference>
<dbReference type="PANTHER" id="PTHR45856:SF24">
    <property type="entry name" value="FUNGAL LIPASE-LIKE DOMAIN-CONTAINING PROTEIN"/>
    <property type="match status" value="1"/>
</dbReference>
<dbReference type="Gene3D" id="3.40.50.1820">
    <property type="entry name" value="alpha/beta hydrolase"/>
    <property type="match status" value="1"/>
</dbReference>
<name>A0A6C0BF02_9ZZZZ</name>
<dbReference type="EMBL" id="MN739152">
    <property type="protein sequence ID" value="QHS90877.1"/>
    <property type="molecule type" value="Genomic_DNA"/>
</dbReference>
<evidence type="ECO:0000259" key="1">
    <source>
        <dbReference type="Pfam" id="PF01764"/>
    </source>
</evidence>
<feature type="domain" description="Fungal lipase-type" evidence="1">
    <location>
        <begin position="71"/>
        <end position="203"/>
    </location>
</feature>
<dbReference type="CDD" id="cd00519">
    <property type="entry name" value="Lipase_3"/>
    <property type="match status" value="1"/>
</dbReference>
<dbReference type="InterPro" id="IPR051218">
    <property type="entry name" value="Sec_MonoDiacylglyc_Lipase"/>
</dbReference>
<proteinExistence type="predicted"/>
<evidence type="ECO:0000313" key="2">
    <source>
        <dbReference type="EMBL" id="QHS90877.1"/>
    </source>
</evidence>
<sequence length="260" mass="29033">MKRSLLNDSILRSAMASKITYAKTVQRAITMPICKQYLGHMCTENDTTVINAKATGAHAYVWHTGDNSMTVAFKGSSTPKDILNLMDVRYHEFSFSHSKMYIHNGVLRMFRSIESELSNHILGNPISTRNKYITFCGHSLGGSLAMLAAAYYGNLSVKNIEISCHTFGAPKIGDSRFIEWFKDGVNDSIFINTSNDIIPFLPIGLYENLDDVSLTLNSFGRVDNDILCLDQPNPIISHDLDTYISSLILYSNMLKTPLDT</sequence>
<dbReference type="PANTHER" id="PTHR45856">
    <property type="entry name" value="ALPHA/BETA-HYDROLASES SUPERFAMILY PROTEIN"/>
    <property type="match status" value="1"/>
</dbReference>